<dbReference type="EMBL" id="JAUFQY010000002">
    <property type="protein sequence ID" value="MDN3702664.1"/>
    <property type="molecule type" value="Genomic_DNA"/>
</dbReference>
<accession>A0ABT8CMM3</accession>
<dbReference type="Gene3D" id="1.20.5.3070">
    <property type="match status" value="1"/>
</dbReference>
<dbReference type="CDD" id="cd16841">
    <property type="entry name" value="RraA_family"/>
    <property type="match status" value="1"/>
</dbReference>
<evidence type="ECO:0000256" key="4">
    <source>
        <dbReference type="ARBA" id="ARBA00030169"/>
    </source>
</evidence>
<evidence type="ECO:0000313" key="6">
    <source>
        <dbReference type="Proteomes" id="UP001223712"/>
    </source>
</evidence>
<evidence type="ECO:0000313" key="5">
    <source>
        <dbReference type="EMBL" id="MDN3702664.1"/>
    </source>
</evidence>
<gene>
    <name evidence="5" type="ORF">QWY96_20295</name>
</gene>
<protein>
    <recommendedName>
        <fullName evidence="2">Putative 4-hydroxy-4-methyl-2-oxoglutarate aldolase</fullName>
    </recommendedName>
    <alternativeName>
        <fullName evidence="3">Regulator of ribonuclease activity homolog</fullName>
    </alternativeName>
    <alternativeName>
        <fullName evidence="4">RraA-like protein</fullName>
    </alternativeName>
</protein>
<sequence>MLTNKQKELRARLLALDTPAISDALDSLSINGGLLGIQCRINGLKMAGPAFTVKYKPIQFDSQHFKNAGNYIDNVPECSVVLVDNQGRTDCTSWGGILTTKAKLKNLAGTVIFGSVRDLQEINEKEYPLFSAGVYMVSGKNRAVVEATNVPLNINGTTVKDSDWLFGDMNGVLAIPAEHLEEVIYRAEKTEQTELNILGAISGGQNLEEARVQHGYSEPWKEK</sequence>
<organism evidence="5 6">
    <name type="scientific">Vibrio artabrorum</name>
    <dbReference type="NCBI Taxonomy" id="446374"/>
    <lineage>
        <taxon>Bacteria</taxon>
        <taxon>Pseudomonadati</taxon>
        <taxon>Pseudomonadota</taxon>
        <taxon>Gammaproteobacteria</taxon>
        <taxon>Vibrionales</taxon>
        <taxon>Vibrionaceae</taxon>
        <taxon>Vibrio</taxon>
    </lineage>
</organism>
<name>A0ABT8CMM3_9VIBR</name>
<dbReference type="PANTHER" id="PTHR33254:SF4">
    <property type="entry name" value="4-HYDROXY-4-METHYL-2-OXOGLUTARATE ALDOLASE 3-RELATED"/>
    <property type="match status" value="1"/>
</dbReference>
<dbReference type="RefSeq" id="WP_261840388.1">
    <property type="nucleotide sequence ID" value="NZ_AP025459.1"/>
</dbReference>
<dbReference type="InterPro" id="IPR005493">
    <property type="entry name" value="RraA/RraA-like"/>
</dbReference>
<dbReference type="Gene3D" id="3.50.30.40">
    <property type="entry name" value="Ribonuclease E inhibitor RraA/RraA-like"/>
    <property type="match status" value="1"/>
</dbReference>
<evidence type="ECO:0000256" key="1">
    <source>
        <dbReference type="ARBA" id="ARBA00001968"/>
    </source>
</evidence>
<evidence type="ECO:0000256" key="2">
    <source>
        <dbReference type="ARBA" id="ARBA00016549"/>
    </source>
</evidence>
<keyword evidence="6" id="KW-1185">Reference proteome</keyword>
<dbReference type="Proteomes" id="UP001223712">
    <property type="component" value="Unassembled WGS sequence"/>
</dbReference>
<comment type="cofactor">
    <cofactor evidence="1">
        <name>a divalent metal cation</name>
        <dbReference type="ChEBI" id="CHEBI:60240"/>
    </cofactor>
</comment>
<evidence type="ECO:0000256" key="3">
    <source>
        <dbReference type="ARBA" id="ARBA00029596"/>
    </source>
</evidence>
<comment type="caution">
    <text evidence="5">The sequence shown here is derived from an EMBL/GenBank/DDBJ whole genome shotgun (WGS) entry which is preliminary data.</text>
</comment>
<dbReference type="SUPFAM" id="SSF89562">
    <property type="entry name" value="RraA-like"/>
    <property type="match status" value="1"/>
</dbReference>
<dbReference type="PANTHER" id="PTHR33254">
    <property type="entry name" value="4-HYDROXY-4-METHYL-2-OXOGLUTARATE ALDOLASE 3-RELATED"/>
    <property type="match status" value="1"/>
</dbReference>
<proteinExistence type="predicted"/>
<dbReference type="Pfam" id="PF03737">
    <property type="entry name" value="RraA-like"/>
    <property type="match status" value="1"/>
</dbReference>
<reference evidence="6" key="1">
    <citation type="journal article" date="2019" name="Int. J. Syst. Evol. Microbiol.">
        <title>The Global Catalogue of Microorganisms (GCM) 10K type strain sequencing project: providing services to taxonomists for standard genome sequencing and annotation.</title>
        <authorList>
            <consortium name="The Broad Institute Genomics Platform"/>
            <consortium name="The Broad Institute Genome Sequencing Center for Infectious Disease"/>
            <person name="Wu L."/>
            <person name="Ma J."/>
        </authorList>
    </citation>
    <scope>NUCLEOTIDE SEQUENCE [LARGE SCALE GENOMIC DNA]</scope>
    <source>
        <strain evidence="6">CECT 7226</strain>
    </source>
</reference>
<dbReference type="InterPro" id="IPR036704">
    <property type="entry name" value="RraA/RraA-like_sf"/>
</dbReference>